<evidence type="ECO:0000313" key="2">
    <source>
        <dbReference type="EMBL" id="WMV38511.1"/>
    </source>
</evidence>
<keyword evidence="3" id="KW-1185">Reference proteome</keyword>
<proteinExistence type="predicted"/>
<sequence length="177" mass="20064">MNAILESPVEALAFNYWSFDVANIVWTWVAVVTAAVSFWKMKASSSTRLPTPPEPTLVTVTLASSSSQVELMLLSKDRTPASNNMTMLSDDAFSEGTKGKLTMYFKQDEDGDDDEEGEDDHNGVEWFENNWEKLRKGEMGWYCYQDMKVINGNIVRLWDGHRELSTKNCYLQLVLGS</sequence>
<reference evidence="2" key="1">
    <citation type="submission" date="2023-08" db="EMBL/GenBank/DDBJ databases">
        <title>A de novo genome assembly of Solanum verrucosum Schlechtendal, a Mexican diploid species geographically isolated from the other diploid A-genome species in potato relatives.</title>
        <authorList>
            <person name="Hosaka K."/>
        </authorList>
    </citation>
    <scope>NUCLEOTIDE SEQUENCE</scope>
    <source>
        <tissue evidence="2">Young leaves</tissue>
    </source>
</reference>
<evidence type="ECO:0000313" key="3">
    <source>
        <dbReference type="Proteomes" id="UP001234989"/>
    </source>
</evidence>
<gene>
    <name evidence="2" type="ORF">MTR67_031896</name>
</gene>
<dbReference type="EMBL" id="CP133618">
    <property type="protein sequence ID" value="WMV38511.1"/>
    <property type="molecule type" value="Genomic_DNA"/>
</dbReference>
<evidence type="ECO:0000256" key="1">
    <source>
        <dbReference type="SAM" id="Phobius"/>
    </source>
</evidence>
<protein>
    <recommendedName>
        <fullName evidence="4">Transmembrane protein</fullName>
    </recommendedName>
</protein>
<keyword evidence="1" id="KW-1133">Transmembrane helix</keyword>
<feature type="transmembrane region" description="Helical" evidence="1">
    <location>
        <begin position="16"/>
        <end position="39"/>
    </location>
</feature>
<accession>A0AAF0U3C9</accession>
<dbReference type="Proteomes" id="UP001234989">
    <property type="component" value="Chromosome 7"/>
</dbReference>
<dbReference type="PANTHER" id="PTHR36369">
    <property type="entry name" value="TRANSMEMBRANE PROTEIN"/>
    <property type="match status" value="1"/>
</dbReference>
<dbReference type="AlphaFoldDB" id="A0AAF0U3C9"/>
<evidence type="ECO:0008006" key="4">
    <source>
        <dbReference type="Google" id="ProtNLM"/>
    </source>
</evidence>
<name>A0AAF0U3C9_SOLVR</name>
<keyword evidence="1" id="KW-0812">Transmembrane</keyword>
<keyword evidence="1" id="KW-0472">Membrane</keyword>
<organism evidence="2 3">
    <name type="scientific">Solanum verrucosum</name>
    <dbReference type="NCBI Taxonomy" id="315347"/>
    <lineage>
        <taxon>Eukaryota</taxon>
        <taxon>Viridiplantae</taxon>
        <taxon>Streptophyta</taxon>
        <taxon>Embryophyta</taxon>
        <taxon>Tracheophyta</taxon>
        <taxon>Spermatophyta</taxon>
        <taxon>Magnoliopsida</taxon>
        <taxon>eudicotyledons</taxon>
        <taxon>Gunneridae</taxon>
        <taxon>Pentapetalae</taxon>
        <taxon>asterids</taxon>
        <taxon>lamiids</taxon>
        <taxon>Solanales</taxon>
        <taxon>Solanaceae</taxon>
        <taxon>Solanoideae</taxon>
        <taxon>Solaneae</taxon>
        <taxon>Solanum</taxon>
    </lineage>
</organism>
<dbReference type="PANTHER" id="PTHR36369:SF1">
    <property type="entry name" value="TRANSMEMBRANE PROTEIN"/>
    <property type="match status" value="1"/>
</dbReference>